<reference evidence="1 2" key="1">
    <citation type="submission" date="2018-03" db="EMBL/GenBank/DDBJ databases">
        <title>Genome sequencing of Simplicispira sp.</title>
        <authorList>
            <person name="Kim S.-J."/>
            <person name="Heo J."/>
            <person name="Kwon S.-W."/>
        </authorList>
    </citation>
    <scope>NUCLEOTIDE SEQUENCE [LARGE SCALE GENOMIC DNA]</scope>
    <source>
        <strain evidence="1 2">SC1-8</strain>
    </source>
</reference>
<keyword evidence="2" id="KW-1185">Reference proteome</keyword>
<dbReference type="Pfam" id="PF10014">
    <property type="entry name" value="2OG-Fe_Oxy_2"/>
    <property type="match status" value="1"/>
</dbReference>
<dbReference type="EMBL" id="CP027669">
    <property type="protein sequence ID" value="AVO43286.1"/>
    <property type="molecule type" value="Genomic_DNA"/>
</dbReference>
<sequence>MTTARPAVQPLFAPPYCAPADAAAQLRRSGFALLSGHDLARWIGATPQELHELARAWNDLPPDNYLLDGGRYRSRRHGCFEVQAGAWVPVPRRAHWQPVEYNALHGGIERWFEPMAQDTLAQPAWHALLTNLGSLCDAVFAPNADALRWYVESHQFRIDTASGIGRPTPEGAHRDGVDLVAVFLVARDAIKGGETRIFEAASPAGQRFTLTEPWSVLLLDDARMVHETTPIQPLAAAQPSGEGGHRDTLVLTWRRGGFQGPLLGAA</sequence>
<evidence type="ECO:0000313" key="2">
    <source>
        <dbReference type="Proteomes" id="UP000239326"/>
    </source>
</evidence>
<evidence type="ECO:0008006" key="3">
    <source>
        <dbReference type="Google" id="ProtNLM"/>
    </source>
</evidence>
<dbReference type="AlphaFoldDB" id="A0A2S0N5A3"/>
<dbReference type="Proteomes" id="UP000239326">
    <property type="component" value="Chromosome"/>
</dbReference>
<dbReference type="KEGG" id="simp:C6571_14520"/>
<dbReference type="GO" id="GO:0051213">
    <property type="term" value="F:dioxygenase activity"/>
    <property type="evidence" value="ECO:0007669"/>
    <property type="project" value="InterPro"/>
</dbReference>
<dbReference type="OrthoDB" id="6681382at2"/>
<name>A0A2S0N5A3_9BURK</name>
<gene>
    <name evidence="1" type="ORF">C6571_14520</name>
</gene>
<organism evidence="1 2">
    <name type="scientific">Simplicispira suum</name>
    <dbReference type="NCBI Taxonomy" id="2109915"/>
    <lineage>
        <taxon>Bacteria</taxon>
        <taxon>Pseudomonadati</taxon>
        <taxon>Pseudomonadota</taxon>
        <taxon>Betaproteobacteria</taxon>
        <taxon>Burkholderiales</taxon>
        <taxon>Comamonadaceae</taxon>
        <taxon>Simplicispira</taxon>
    </lineage>
</organism>
<evidence type="ECO:0000313" key="1">
    <source>
        <dbReference type="EMBL" id="AVO43286.1"/>
    </source>
</evidence>
<dbReference type="Gene3D" id="2.60.120.620">
    <property type="entry name" value="q2cbj1_9rhob like domain"/>
    <property type="match status" value="1"/>
</dbReference>
<protein>
    <recommendedName>
        <fullName evidence="3">2OG-Fe dioxygenase family protein</fullName>
    </recommendedName>
</protein>
<dbReference type="RefSeq" id="WP_106448261.1">
    <property type="nucleotide sequence ID" value="NZ_CP027669.1"/>
</dbReference>
<dbReference type="InterPro" id="IPR018724">
    <property type="entry name" value="2OG-Fe_dioxygenase"/>
</dbReference>
<proteinExistence type="predicted"/>
<accession>A0A2S0N5A3</accession>